<feature type="transmembrane region" description="Helical" evidence="1">
    <location>
        <begin position="196"/>
        <end position="220"/>
    </location>
</feature>
<sequence length="233" mass="25932">MPDVRCLQGLDKMSMLFLLLHHADAARPSMMFVGMEEEWKYTEAVHAGSGGRHWFPCNVMCGCGSSPDENAVYFRDISEQVDGASFLDGAHFYNNAQHSQEHATSAGSKHKQGVFAANKEKATRWSGSFLENARLYSHLSGGQLQSRSMRKARLTIGWFMWRIWYILFYGALIFLSIFVVGLCLDKNCKDYGPCALCCAGCGVCVLVCVGMFIFSGLMLFGRYVSGKCECDCT</sequence>
<evidence type="ECO:0000256" key="2">
    <source>
        <dbReference type="SAM" id="SignalP"/>
    </source>
</evidence>
<protein>
    <submittedName>
        <fullName evidence="3">Uncharacterized protein</fullName>
    </submittedName>
</protein>
<organism evidence="3 4">
    <name type="scientific">Symbiodinium natans</name>
    <dbReference type="NCBI Taxonomy" id="878477"/>
    <lineage>
        <taxon>Eukaryota</taxon>
        <taxon>Sar</taxon>
        <taxon>Alveolata</taxon>
        <taxon>Dinophyceae</taxon>
        <taxon>Suessiales</taxon>
        <taxon>Symbiodiniaceae</taxon>
        <taxon>Symbiodinium</taxon>
    </lineage>
</organism>
<feature type="chain" id="PRO_5032701154" evidence="2">
    <location>
        <begin position="26"/>
        <end position="233"/>
    </location>
</feature>
<comment type="caution">
    <text evidence="3">The sequence shown here is derived from an EMBL/GenBank/DDBJ whole genome shotgun (WGS) entry which is preliminary data.</text>
</comment>
<keyword evidence="1" id="KW-0472">Membrane</keyword>
<keyword evidence="4" id="KW-1185">Reference proteome</keyword>
<name>A0A812QQE2_9DINO</name>
<evidence type="ECO:0000313" key="4">
    <source>
        <dbReference type="Proteomes" id="UP000604046"/>
    </source>
</evidence>
<proteinExistence type="predicted"/>
<keyword evidence="2" id="KW-0732">Signal</keyword>
<feature type="transmembrane region" description="Helical" evidence="1">
    <location>
        <begin position="163"/>
        <end position="184"/>
    </location>
</feature>
<feature type="signal peptide" evidence="2">
    <location>
        <begin position="1"/>
        <end position="25"/>
    </location>
</feature>
<reference evidence="3" key="1">
    <citation type="submission" date="2021-02" db="EMBL/GenBank/DDBJ databases">
        <authorList>
            <person name="Dougan E. K."/>
            <person name="Rhodes N."/>
            <person name="Thang M."/>
            <person name="Chan C."/>
        </authorList>
    </citation>
    <scope>NUCLEOTIDE SEQUENCE</scope>
</reference>
<evidence type="ECO:0000313" key="3">
    <source>
        <dbReference type="EMBL" id="CAE7398798.1"/>
    </source>
</evidence>
<dbReference type="OrthoDB" id="10447611at2759"/>
<dbReference type="AlphaFoldDB" id="A0A812QQE2"/>
<keyword evidence="1" id="KW-0812">Transmembrane</keyword>
<dbReference type="EMBL" id="CAJNDS010002261">
    <property type="protein sequence ID" value="CAE7398798.1"/>
    <property type="molecule type" value="Genomic_DNA"/>
</dbReference>
<gene>
    <name evidence="3" type="ORF">SNAT2548_LOCUS21710</name>
</gene>
<keyword evidence="1" id="KW-1133">Transmembrane helix</keyword>
<dbReference type="Proteomes" id="UP000604046">
    <property type="component" value="Unassembled WGS sequence"/>
</dbReference>
<evidence type="ECO:0000256" key="1">
    <source>
        <dbReference type="SAM" id="Phobius"/>
    </source>
</evidence>
<accession>A0A812QQE2</accession>